<gene>
    <name evidence="4" type="ORF">L0M17_18005</name>
</gene>
<feature type="domain" description="Pyrrolo-quinoline quinone repeat" evidence="3">
    <location>
        <begin position="218"/>
        <end position="341"/>
    </location>
</feature>
<reference evidence="4 5" key="1">
    <citation type="submission" date="2022-03" db="EMBL/GenBank/DDBJ databases">
        <title>Sinomonas sp. isolated from a soil.</title>
        <authorList>
            <person name="Han J."/>
            <person name="Kim D.-U."/>
        </authorList>
    </citation>
    <scope>NUCLEOTIDE SEQUENCE [LARGE SCALE GENOMIC DNA]</scope>
    <source>
        <strain evidence="4 5">5-5</strain>
    </source>
</reference>
<keyword evidence="2" id="KW-0732">Signal</keyword>
<dbReference type="InterPro" id="IPR011044">
    <property type="entry name" value="Quino_amine_DH_bsu"/>
</dbReference>
<evidence type="ECO:0000259" key="3">
    <source>
        <dbReference type="Pfam" id="PF13360"/>
    </source>
</evidence>
<feature type="chain" id="PRO_5046073551" evidence="2">
    <location>
        <begin position="19"/>
        <end position="379"/>
    </location>
</feature>
<feature type="region of interest" description="Disordered" evidence="1">
    <location>
        <begin position="18"/>
        <end position="70"/>
    </location>
</feature>
<proteinExistence type="predicted"/>
<dbReference type="SUPFAM" id="SSF50969">
    <property type="entry name" value="YVTN repeat-like/Quinoprotein amine dehydrogenase"/>
    <property type="match status" value="1"/>
</dbReference>
<sequence>MRAALAAAIAVVVMSACSGSPSEEPTTPGAGSGTTAPTAGAPSSSASPDFLSALAASGTGPGHLQRGSDPSALPTPILIADKLNNRVIIVDPEGRIIWQYPRPGDVKKGETFAVPDDAFFTPDGKQIVATEEDDAIIRVIDIQTHAVTYHYGTAGAPGAAAGHLHHPDDAIMLPDGTLVSADIMNCRIVVVPPQGKDIRRQFGNGQCVHNPPASYGSPNGAFPLADGNFLVTEINGSWVNEITPRGAVKWSARLPSVAYPSDSNEIRPGVYLAVDYSAHGQIVEFDKTGKILWRYAPTGAQALNHPSLALPLPNGDIVANDDYNDRVVVVNPHTNKVVWQYGADHVAGSTPGLLANPDGVDLYPPNSLMVTHAVSVGHP</sequence>
<dbReference type="RefSeq" id="WP_241055772.1">
    <property type="nucleotide sequence ID" value="NZ_JAKZBV010000001.1"/>
</dbReference>
<evidence type="ECO:0000256" key="1">
    <source>
        <dbReference type="SAM" id="MobiDB-lite"/>
    </source>
</evidence>
<accession>A0ABS9U613</accession>
<protein>
    <submittedName>
        <fullName evidence="4">PQQ-binding-like beta-propeller repeat protein</fullName>
    </submittedName>
</protein>
<evidence type="ECO:0000256" key="2">
    <source>
        <dbReference type="SAM" id="SignalP"/>
    </source>
</evidence>
<dbReference type="Gene3D" id="2.120.10.30">
    <property type="entry name" value="TolB, C-terminal domain"/>
    <property type="match status" value="1"/>
</dbReference>
<name>A0ABS9U613_9MICC</name>
<organism evidence="4 5">
    <name type="scientific">Sinomonas terrae</name>
    <dbReference type="NCBI Taxonomy" id="2908838"/>
    <lineage>
        <taxon>Bacteria</taxon>
        <taxon>Bacillati</taxon>
        <taxon>Actinomycetota</taxon>
        <taxon>Actinomycetes</taxon>
        <taxon>Micrococcales</taxon>
        <taxon>Micrococcaceae</taxon>
        <taxon>Sinomonas</taxon>
    </lineage>
</organism>
<dbReference type="InterPro" id="IPR002372">
    <property type="entry name" value="PQQ_rpt_dom"/>
</dbReference>
<dbReference type="Proteomes" id="UP001202922">
    <property type="component" value="Unassembled WGS sequence"/>
</dbReference>
<feature type="signal peptide" evidence="2">
    <location>
        <begin position="1"/>
        <end position="18"/>
    </location>
</feature>
<comment type="caution">
    <text evidence="4">The sequence shown here is derived from an EMBL/GenBank/DDBJ whole genome shotgun (WGS) entry which is preliminary data.</text>
</comment>
<evidence type="ECO:0000313" key="5">
    <source>
        <dbReference type="Proteomes" id="UP001202922"/>
    </source>
</evidence>
<dbReference type="InterPro" id="IPR011042">
    <property type="entry name" value="6-blade_b-propeller_TolB-like"/>
</dbReference>
<dbReference type="EMBL" id="JAKZBV010000001">
    <property type="protein sequence ID" value="MCH6471837.1"/>
    <property type="molecule type" value="Genomic_DNA"/>
</dbReference>
<keyword evidence="5" id="KW-1185">Reference proteome</keyword>
<dbReference type="PROSITE" id="PS51257">
    <property type="entry name" value="PROKAR_LIPOPROTEIN"/>
    <property type="match status" value="1"/>
</dbReference>
<dbReference type="Pfam" id="PF13360">
    <property type="entry name" value="PQQ_2"/>
    <property type="match status" value="1"/>
</dbReference>
<evidence type="ECO:0000313" key="4">
    <source>
        <dbReference type="EMBL" id="MCH6471837.1"/>
    </source>
</evidence>
<feature type="compositionally biased region" description="Low complexity" evidence="1">
    <location>
        <begin position="25"/>
        <end position="48"/>
    </location>
</feature>